<evidence type="ECO:0000313" key="18">
    <source>
        <dbReference type="Proteomes" id="UP000799444"/>
    </source>
</evidence>
<keyword evidence="10" id="KW-0067">ATP-binding</keyword>
<comment type="similarity">
    <text evidence="4">Belongs to the poly(A) polymerase family.</text>
</comment>
<evidence type="ECO:0000256" key="2">
    <source>
        <dbReference type="ARBA" id="ARBA00001946"/>
    </source>
</evidence>
<dbReference type="SUPFAM" id="SSF56219">
    <property type="entry name" value="DNase I-like"/>
    <property type="match status" value="1"/>
</dbReference>
<feature type="region of interest" description="Disordered" evidence="13">
    <location>
        <begin position="1000"/>
        <end position="1050"/>
    </location>
</feature>
<dbReference type="EMBL" id="ML996217">
    <property type="protein sequence ID" value="KAF2730474.1"/>
    <property type="molecule type" value="Genomic_DNA"/>
</dbReference>
<dbReference type="Pfam" id="PF20750">
    <property type="entry name" value="PAP_NTPase"/>
    <property type="match status" value="1"/>
</dbReference>
<evidence type="ECO:0000256" key="10">
    <source>
        <dbReference type="ARBA" id="ARBA00022840"/>
    </source>
</evidence>
<keyword evidence="11" id="KW-0460">Magnesium</keyword>
<dbReference type="GO" id="GO:0003723">
    <property type="term" value="F:RNA binding"/>
    <property type="evidence" value="ECO:0007669"/>
    <property type="project" value="InterPro"/>
</dbReference>
<reference evidence="17" key="1">
    <citation type="journal article" date="2020" name="Stud. Mycol.">
        <title>101 Dothideomycetes genomes: a test case for predicting lifestyles and emergence of pathogens.</title>
        <authorList>
            <person name="Haridas S."/>
            <person name="Albert R."/>
            <person name="Binder M."/>
            <person name="Bloem J."/>
            <person name="Labutti K."/>
            <person name="Salamov A."/>
            <person name="Andreopoulos B."/>
            <person name="Baker S."/>
            <person name="Barry K."/>
            <person name="Bills G."/>
            <person name="Bluhm B."/>
            <person name="Cannon C."/>
            <person name="Castanera R."/>
            <person name="Culley D."/>
            <person name="Daum C."/>
            <person name="Ezra D."/>
            <person name="Gonzalez J."/>
            <person name="Henrissat B."/>
            <person name="Kuo A."/>
            <person name="Liang C."/>
            <person name="Lipzen A."/>
            <person name="Lutzoni F."/>
            <person name="Magnuson J."/>
            <person name="Mondo S."/>
            <person name="Nolan M."/>
            <person name="Ohm R."/>
            <person name="Pangilinan J."/>
            <person name="Park H.-J."/>
            <person name="Ramirez L."/>
            <person name="Alfaro M."/>
            <person name="Sun H."/>
            <person name="Tritt A."/>
            <person name="Yoshinaga Y."/>
            <person name="Zwiers L.-H."/>
            <person name="Turgeon B."/>
            <person name="Goodwin S."/>
            <person name="Spatafora J."/>
            <person name="Crous P."/>
            <person name="Grigoriev I."/>
        </authorList>
    </citation>
    <scope>NUCLEOTIDE SEQUENCE</scope>
    <source>
        <strain evidence="17">CBS 125425</strain>
    </source>
</reference>
<dbReference type="SUPFAM" id="SSF81631">
    <property type="entry name" value="PAP/OAS1 substrate-binding domain"/>
    <property type="match status" value="1"/>
</dbReference>
<dbReference type="Pfam" id="PF04457">
    <property type="entry name" value="MJ1316"/>
    <property type="match status" value="1"/>
</dbReference>
<dbReference type="OrthoDB" id="10263155at2759"/>
<evidence type="ECO:0000256" key="7">
    <source>
        <dbReference type="ARBA" id="ARBA00022679"/>
    </source>
</evidence>
<evidence type="ECO:0000259" key="16">
    <source>
        <dbReference type="Pfam" id="PF20750"/>
    </source>
</evidence>
<dbReference type="GO" id="GO:0046872">
    <property type="term" value="F:metal ion binding"/>
    <property type="evidence" value="ECO:0007669"/>
    <property type="project" value="UniProtKB-KW"/>
</dbReference>
<evidence type="ECO:0000256" key="13">
    <source>
        <dbReference type="SAM" id="MobiDB-lite"/>
    </source>
</evidence>
<comment type="subcellular location">
    <subcellularLocation>
        <location evidence="3">Nucleus</location>
    </subcellularLocation>
</comment>
<gene>
    <name evidence="17" type="ORF">EJ04DRAFT_500507</name>
</gene>
<dbReference type="InterPro" id="IPR048840">
    <property type="entry name" value="PolA_pol_NTPase"/>
</dbReference>
<keyword evidence="12" id="KW-0539">Nucleus</keyword>
<feature type="compositionally biased region" description="Acidic residues" evidence="13">
    <location>
        <begin position="1000"/>
        <end position="1026"/>
    </location>
</feature>
<dbReference type="PANTHER" id="PTHR10682">
    <property type="entry name" value="POLY A POLYMERASE"/>
    <property type="match status" value="1"/>
</dbReference>
<dbReference type="InterPro" id="IPR036691">
    <property type="entry name" value="Endo/exonu/phosph_ase_sf"/>
</dbReference>
<keyword evidence="8" id="KW-0479">Metal-binding</keyword>
<dbReference type="SUPFAM" id="SSF55144">
    <property type="entry name" value="LigT-like"/>
    <property type="match status" value="1"/>
</dbReference>
<keyword evidence="18" id="KW-1185">Reference proteome</keyword>
<dbReference type="GO" id="GO:0005524">
    <property type="term" value="F:ATP binding"/>
    <property type="evidence" value="ECO:0007669"/>
    <property type="project" value="UniProtKB-KW"/>
</dbReference>
<dbReference type="Pfam" id="PF04928">
    <property type="entry name" value="PAP_central"/>
    <property type="match status" value="1"/>
</dbReference>
<feature type="domain" description="Poly(A) polymerase central" evidence="15">
    <location>
        <begin position="708"/>
        <end position="844"/>
    </location>
</feature>
<keyword evidence="6" id="KW-0507">mRNA processing</keyword>
<dbReference type="InterPro" id="IPR009097">
    <property type="entry name" value="Cyclic_Pdiesterase"/>
</dbReference>
<protein>
    <recommendedName>
        <fullName evidence="5">polynucleotide adenylyltransferase</fullName>
        <ecNumber evidence="5">2.7.7.19</ecNumber>
    </recommendedName>
</protein>
<comment type="caution">
    <text evidence="17">The sequence shown here is derived from an EMBL/GenBank/DDBJ whole genome shotgun (WGS) entry which is preliminary data.</text>
</comment>
<evidence type="ECO:0000256" key="6">
    <source>
        <dbReference type="ARBA" id="ARBA00022664"/>
    </source>
</evidence>
<dbReference type="InterPro" id="IPR040459">
    <property type="entry name" value="MJ1316"/>
</dbReference>
<dbReference type="Pfam" id="PF13563">
    <property type="entry name" value="2_5_RNA_ligase2"/>
    <property type="match status" value="1"/>
</dbReference>
<dbReference type="SUPFAM" id="SSF55003">
    <property type="entry name" value="PAP/Archaeal CCA-adding enzyme, C-terminal domain"/>
    <property type="match status" value="1"/>
</dbReference>
<feature type="domain" description="Poly(A) polymerase nucleotidyltransferase" evidence="16">
    <location>
        <begin position="527"/>
        <end position="658"/>
    </location>
</feature>
<evidence type="ECO:0000256" key="1">
    <source>
        <dbReference type="ARBA" id="ARBA00001936"/>
    </source>
</evidence>
<dbReference type="GO" id="GO:0031123">
    <property type="term" value="P:RNA 3'-end processing"/>
    <property type="evidence" value="ECO:0007669"/>
    <property type="project" value="InterPro"/>
</dbReference>
<evidence type="ECO:0000256" key="3">
    <source>
        <dbReference type="ARBA" id="ARBA00004123"/>
    </source>
</evidence>
<comment type="cofactor">
    <cofactor evidence="2">
        <name>Mg(2+)</name>
        <dbReference type="ChEBI" id="CHEBI:18420"/>
    </cofactor>
</comment>
<organism evidence="17 18">
    <name type="scientific">Polyplosphaeria fusca</name>
    <dbReference type="NCBI Taxonomy" id="682080"/>
    <lineage>
        <taxon>Eukaryota</taxon>
        <taxon>Fungi</taxon>
        <taxon>Dikarya</taxon>
        <taxon>Ascomycota</taxon>
        <taxon>Pezizomycotina</taxon>
        <taxon>Dothideomycetes</taxon>
        <taxon>Pleosporomycetidae</taxon>
        <taxon>Pleosporales</taxon>
        <taxon>Tetraplosphaeriaceae</taxon>
        <taxon>Polyplosphaeria</taxon>
    </lineage>
</organism>
<evidence type="ECO:0000259" key="14">
    <source>
        <dbReference type="Pfam" id="PF04457"/>
    </source>
</evidence>
<evidence type="ECO:0000313" key="17">
    <source>
        <dbReference type="EMBL" id="KAF2730474.1"/>
    </source>
</evidence>
<dbReference type="GO" id="GO:0006397">
    <property type="term" value="P:mRNA processing"/>
    <property type="evidence" value="ECO:0007669"/>
    <property type="project" value="UniProtKB-KW"/>
</dbReference>
<evidence type="ECO:0000259" key="15">
    <source>
        <dbReference type="Pfam" id="PF04928"/>
    </source>
</evidence>
<evidence type="ECO:0000256" key="9">
    <source>
        <dbReference type="ARBA" id="ARBA00022741"/>
    </source>
</evidence>
<evidence type="ECO:0000256" key="4">
    <source>
        <dbReference type="ARBA" id="ARBA00010912"/>
    </source>
</evidence>
<dbReference type="Gene3D" id="3.30.460.10">
    <property type="entry name" value="Beta Polymerase, domain 2"/>
    <property type="match status" value="1"/>
</dbReference>
<proteinExistence type="inferred from homology"/>
<dbReference type="Proteomes" id="UP000799444">
    <property type="component" value="Unassembled WGS sequence"/>
</dbReference>
<evidence type="ECO:0000256" key="12">
    <source>
        <dbReference type="ARBA" id="ARBA00023242"/>
    </source>
</evidence>
<dbReference type="AlphaFoldDB" id="A0A9P4QSV7"/>
<sequence>MAGTDETSHTISLATNSYDTALCIIPPQYQCRSIDDLRSLYDKGYGQWPPHINLIYPFVAPEILPRAKEQIERALKNTQVAQDGISVQLNQASYFSHKTNNTIFLCEDDTTSSPLKALHSVVLQALGQPSTPCNFHMTIGQSEDTTDSSREFLLSKAKLLPQIDLRVTQLAILVRERIPGNEQSSRMRLWPGGSIQIAMGLELSEFWLNTRAKTIDTASNEDELDELSDEPAAASSFSREVQFGSTYEFDKEEGLWVRADLGETAESLPSKLTVSSYNVLIDSEYPPARDRDPLIRDAILSESALADVVVLQEVSDDFLSFLLADDDIRQHYPYTSHGPPSQHDLGPLPSLRNVVMLSKAAFYWDFVPFHRRHKGAVVATFGNISQETVKTLAYTDTMMVEAGLMDTWSVARVEAADRVMTHISIDSDDLFEGEEGATFNPRENELAAATSGTSQNRPQRYDRILVRPRGSLRVHRFNHFGLPGNRDGMRTVPSDHWGVRASIEIVPESEHDSSAAPTPLLARKASANLADKDELMSTLSAYEMLPTDEESKARKQAISLIKEVILGTSNDHDSINSDVPLVIVTVGSCALGVWTSASDIDCLCIGSISSKTFFNLARQRIHKARDRGVRLLRRVNANSGTMLELSVNGVSMDLQYAPSARVVERWAEFPKLHHSDDVFNLSILSLRKLKPYRDVNYILRTLPSPSAFQTAYRAIKLWAVQRGLYSSKFGYLGGVHLTLMLFILCKRMAHHTGLVIATDLVATFFHHFANFDWETNMLFDPFFHKKTPRYQRSAREPMVILGLFAPNSNIAHQSTVPGLKTLTREFKNADACLSKERMTWEKFFDISASATVGVSEYLRSQENYIKVNIQYWGKSLAKGKGLVGWVESRCLLLVVEIHKALSQLEVRIWPARFTENDTNISGNDYQGCYLIGLSRTEESTQVPSREDRVAARQALDKCIERFQTQLQADEKYYDPSYCWIGIDLVKPSDVKSLRLDDREWGDDTADLEPDSDDEDDNETEDLDEPVDTPTVRKPVRSASPKSTAPVSGTKLRPASDVLNRLRWDPNLESGNFIVGYEDRFLGAKETSLERWKTEQTDDEFIPQHRILYFKRKEDGVIVWERRTRVDLVFGSGVSAESGGLGK</sequence>
<keyword evidence="7" id="KW-0808">Transferase</keyword>
<dbReference type="Gene3D" id="3.30.70.590">
    <property type="entry name" value="Poly(A) polymerase predicted RNA binding domain"/>
    <property type="match status" value="1"/>
</dbReference>
<evidence type="ECO:0000256" key="8">
    <source>
        <dbReference type="ARBA" id="ARBA00022723"/>
    </source>
</evidence>
<feature type="region of interest" description="Disordered" evidence="13">
    <location>
        <begin position="432"/>
        <end position="459"/>
    </location>
</feature>
<dbReference type="GO" id="GO:0005634">
    <property type="term" value="C:nucleus"/>
    <property type="evidence" value="ECO:0007669"/>
    <property type="project" value="UniProtKB-SubCell"/>
</dbReference>
<keyword evidence="9" id="KW-0547">Nucleotide-binding</keyword>
<evidence type="ECO:0000256" key="5">
    <source>
        <dbReference type="ARBA" id="ARBA00012388"/>
    </source>
</evidence>
<dbReference type="InterPro" id="IPR007012">
    <property type="entry name" value="PolA_pol_cen_dom"/>
</dbReference>
<dbReference type="Gene3D" id="3.90.1140.10">
    <property type="entry name" value="Cyclic phosphodiesterase"/>
    <property type="match status" value="1"/>
</dbReference>
<comment type="cofactor">
    <cofactor evidence="1">
        <name>Mn(2+)</name>
        <dbReference type="ChEBI" id="CHEBI:29035"/>
    </cofactor>
</comment>
<dbReference type="Gene3D" id="1.10.1410.10">
    <property type="match status" value="1"/>
</dbReference>
<dbReference type="EC" id="2.7.7.19" evidence="5"/>
<dbReference type="Gene3D" id="3.60.10.10">
    <property type="entry name" value="Endonuclease/exonuclease/phosphatase"/>
    <property type="match status" value="2"/>
</dbReference>
<dbReference type="GO" id="GO:1990817">
    <property type="term" value="F:poly(A) RNA polymerase activity"/>
    <property type="evidence" value="ECO:0007669"/>
    <property type="project" value="UniProtKB-EC"/>
</dbReference>
<evidence type="ECO:0000256" key="11">
    <source>
        <dbReference type="ARBA" id="ARBA00022842"/>
    </source>
</evidence>
<dbReference type="InterPro" id="IPR043519">
    <property type="entry name" value="NT_sf"/>
</dbReference>
<dbReference type="SUPFAM" id="SSF81301">
    <property type="entry name" value="Nucleotidyltransferase"/>
    <property type="match status" value="1"/>
</dbReference>
<accession>A0A9P4QSV7</accession>
<name>A0A9P4QSV7_9PLEO</name>
<dbReference type="InterPro" id="IPR011068">
    <property type="entry name" value="NuclTrfase_I-like_C"/>
</dbReference>
<dbReference type="PANTHER" id="PTHR10682:SF23">
    <property type="entry name" value="POLYNUCLEOTIDE ADENYLYLTRANSFERASE"/>
    <property type="match status" value="1"/>
</dbReference>
<feature type="domain" description="MJ1316 RNA cyclic group end recognition" evidence="14">
    <location>
        <begin position="1051"/>
        <end position="1121"/>
    </location>
</feature>